<keyword evidence="12" id="KW-0106">Calcium</keyword>
<evidence type="ECO:0000256" key="7">
    <source>
        <dbReference type="ARBA" id="ARBA00022525"/>
    </source>
</evidence>
<dbReference type="InterPro" id="IPR011992">
    <property type="entry name" value="EF-hand-dom_pair"/>
</dbReference>
<dbReference type="SUPFAM" id="SSF47473">
    <property type="entry name" value="EF-hand"/>
    <property type="match status" value="1"/>
</dbReference>
<dbReference type="VEuPathDB" id="VectorBase:AFUN009010"/>
<dbReference type="InterPro" id="IPR018247">
    <property type="entry name" value="EF_Hand_1_Ca_BS"/>
</dbReference>
<evidence type="ECO:0000313" key="19">
    <source>
        <dbReference type="EnsemblMetazoa" id="AFUN009010-PA"/>
    </source>
</evidence>
<comment type="subcellular location">
    <subcellularLocation>
        <location evidence="2">Cytoplasm</location>
    </subcellularLocation>
    <subcellularLocation>
        <location evidence="3">Golgi apparatus</location>
    </subcellularLocation>
    <subcellularLocation>
        <location evidence="1">Membrane</location>
        <topology evidence="1">Peripheral membrane protein</topology>
    </subcellularLocation>
    <subcellularLocation>
        <location evidence="4">Secreted</location>
    </subcellularLocation>
</comment>
<dbReference type="EnsemblMetazoa" id="AFUN009010-RA">
    <property type="protein sequence ID" value="AFUN009010-PA"/>
    <property type="gene ID" value="AFUN009010"/>
</dbReference>
<accession>A0A182RRW4</accession>
<feature type="domain" description="EF-hand" evidence="18">
    <location>
        <begin position="289"/>
        <end position="324"/>
    </location>
</feature>
<feature type="compositionally biased region" description="Low complexity" evidence="16">
    <location>
        <begin position="390"/>
        <end position="430"/>
    </location>
</feature>
<keyword evidence="10 17" id="KW-0732">Signal</keyword>
<sequence length="597" mass="69903">MNGNGRLVVLLLVAGMVQTILGLPVVTQKPKAAEKEEKHDDSNVERMENIIEYNKYLQEVVSVLESDPVFADKLQKAAESDIRSGVIAQELEYVGHHVRSRLDELKRVELQRLKELATKQFELTNEIDRDHLKISEHVDHSNPHTFEIDDLKKLILKTSQDLMENDRRRREEFKQYELQKEFEKQEKLRNLDEEHRKTYEEDLKRQQAKHDNHEKIHHPGNKAQLEEVWEKQDHMDGQDFDPKTFFMLHDLDGNNMWDENEVKVLFINELNKMYQAGAPEDDMKERAEEMERMREHVFKEADTNKDGLISFEEFIEQTKRDEFQKDPGWDTVDHEPQFTHEEYVEFERRRQEEIQRLIAEGKLPPHPNMPQGYHPGDNGQYQVHPNAIPQQQVPHYQQQQQMQQQQYHQQQQQHYQQQQQHYQQQQQHQQGPPPPAYNNHGQQINAHPNQIYDNVQPHQNQPNPSYTGQQSTVYTGQQGAPHYQGQPYPAQQQHLQQQQQQGQYVQQQQIQSNQIPQNPQYQQQQTNNNAQPTHQQAPPAPQQNVPQPAVQQQQQPAQKQPVGNGASPPQQSQQQQQPPPPAAPAAPAQPSVVQGKH</sequence>
<dbReference type="Gene3D" id="1.10.238.10">
    <property type="entry name" value="EF-hand"/>
    <property type="match status" value="1"/>
</dbReference>
<dbReference type="GO" id="GO:0005509">
    <property type="term" value="F:calcium ion binding"/>
    <property type="evidence" value="ECO:0007669"/>
    <property type="project" value="InterPro"/>
</dbReference>
<dbReference type="GO" id="GO:0005793">
    <property type="term" value="C:endoplasmic reticulum-Golgi intermediate compartment"/>
    <property type="evidence" value="ECO:0007669"/>
    <property type="project" value="TreeGrafter"/>
</dbReference>
<evidence type="ECO:0000256" key="1">
    <source>
        <dbReference type="ARBA" id="ARBA00004170"/>
    </source>
</evidence>
<dbReference type="InterPro" id="IPR040250">
    <property type="entry name" value="Nucleobindin"/>
</dbReference>
<evidence type="ECO:0000256" key="14">
    <source>
        <dbReference type="ARBA" id="ARBA00023125"/>
    </source>
</evidence>
<evidence type="ECO:0000256" key="5">
    <source>
        <dbReference type="ARBA" id="ARBA00008063"/>
    </source>
</evidence>
<dbReference type="PANTHER" id="PTHR19237:SF20">
    <property type="entry name" value="NUCLEOBINDIN 1"/>
    <property type="match status" value="1"/>
</dbReference>
<keyword evidence="11" id="KW-0677">Repeat</keyword>
<organism evidence="19">
    <name type="scientific">Anopheles funestus</name>
    <name type="common">African malaria mosquito</name>
    <dbReference type="NCBI Taxonomy" id="62324"/>
    <lineage>
        <taxon>Eukaryota</taxon>
        <taxon>Metazoa</taxon>
        <taxon>Ecdysozoa</taxon>
        <taxon>Arthropoda</taxon>
        <taxon>Hexapoda</taxon>
        <taxon>Insecta</taxon>
        <taxon>Pterygota</taxon>
        <taxon>Neoptera</taxon>
        <taxon>Endopterygota</taxon>
        <taxon>Diptera</taxon>
        <taxon>Nematocera</taxon>
        <taxon>Culicoidea</taxon>
        <taxon>Culicidae</taxon>
        <taxon>Anophelinae</taxon>
        <taxon>Anopheles</taxon>
    </lineage>
</organism>
<dbReference type="Pfam" id="PF13499">
    <property type="entry name" value="EF-hand_7"/>
    <property type="match status" value="1"/>
</dbReference>
<evidence type="ECO:0000256" key="12">
    <source>
        <dbReference type="ARBA" id="ARBA00022837"/>
    </source>
</evidence>
<comment type="similarity">
    <text evidence="5">Belongs to the nucleobindin family.</text>
</comment>
<keyword evidence="15" id="KW-0472">Membrane</keyword>
<evidence type="ECO:0000256" key="9">
    <source>
        <dbReference type="ARBA" id="ARBA00022658"/>
    </source>
</evidence>
<evidence type="ECO:0000256" key="11">
    <source>
        <dbReference type="ARBA" id="ARBA00022737"/>
    </source>
</evidence>
<keyword evidence="7" id="KW-0964">Secreted</keyword>
<evidence type="ECO:0000256" key="16">
    <source>
        <dbReference type="SAM" id="MobiDB-lite"/>
    </source>
</evidence>
<dbReference type="PROSITE" id="PS50222">
    <property type="entry name" value="EF_HAND_2"/>
    <property type="match status" value="1"/>
</dbReference>
<reference evidence="19" key="1">
    <citation type="submission" date="2020-05" db="UniProtKB">
        <authorList>
            <consortium name="EnsemblMetazoa"/>
        </authorList>
    </citation>
    <scope>IDENTIFICATION</scope>
    <source>
        <strain evidence="19">FUMOZ</strain>
    </source>
</reference>
<keyword evidence="6" id="KW-0963">Cytoplasm</keyword>
<feature type="compositionally biased region" description="Polar residues" evidence="16">
    <location>
        <begin position="439"/>
        <end position="478"/>
    </location>
</feature>
<dbReference type="GO" id="GO:0005794">
    <property type="term" value="C:Golgi apparatus"/>
    <property type="evidence" value="ECO:0007669"/>
    <property type="project" value="UniProtKB-SubCell"/>
</dbReference>
<feature type="chain" id="PRO_5021262037" description="EF-hand domain-containing protein" evidence="17">
    <location>
        <begin position="23"/>
        <end position="597"/>
    </location>
</feature>
<name>A0A182RRW4_ANOFN</name>
<dbReference type="GO" id="GO:0003677">
    <property type="term" value="F:DNA binding"/>
    <property type="evidence" value="ECO:0007669"/>
    <property type="project" value="UniProtKB-KW"/>
</dbReference>
<keyword evidence="13" id="KW-0333">Golgi apparatus</keyword>
<evidence type="ECO:0000256" key="4">
    <source>
        <dbReference type="ARBA" id="ARBA00004613"/>
    </source>
</evidence>
<evidence type="ECO:0000256" key="10">
    <source>
        <dbReference type="ARBA" id="ARBA00022729"/>
    </source>
</evidence>
<keyword evidence="9" id="KW-0344">Guanine-nucleotide releasing factor</keyword>
<feature type="region of interest" description="Disordered" evidence="16">
    <location>
        <begin position="360"/>
        <end position="597"/>
    </location>
</feature>
<proteinExistence type="inferred from homology"/>
<dbReference type="GO" id="GO:0016020">
    <property type="term" value="C:membrane"/>
    <property type="evidence" value="ECO:0007669"/>
    <property type="project" value="UniProtKB-SubCell"/>
</dbReference>
<dbReference type="AlphaFoldDB" id="A0A182RRW4"/>
<dbReference type="STRING" id="62324.A0A182RRW4"/>
<evidence type="ECO:0000256" key="13">
    <source>
        <dbReference type="ARBA" id="ARBA00023034"/>
    </source>
</evidence>
<dbReference type="Pfam" id="PF25434">
    <property type="entry name" value="NUCB1_N"/>
    <property type="match status" value="1"/>
</dbReference>
<dbReference type="CDD" id="cd00051">
    <property type="entry name" value="EFh"/>
    <property type="match status" value="1"/>
</dbReference>
<dbReference type="InterPro" id="IPR057576">
    <property type="entry name" value="NUCB1_N"/>
</dbReference>
<dbReference type="VEuPathDB" id="VectorBase:AFUN2_005853"/>
<evidence type="ECO:0000256" key="8">
    <source>
        <dbReference type="ARBA" id="ARBA00022553"/>
    </source>
</evidence>
<feature type="signal peptide" evidence="17">
    <location>
        <begin position="1"/>
        <end position="22"/>
    </location>
</feature>
<dbReference type="GO" id="GO:0005085">
    <property type="term" value="F:guanyl-nucleotide exchange factor activity"/>
    <property type="evidence" value="ECO:0007669"/>
    <property type="project" value="UniProtKB-KW"/>
</dbReference>
<evidence type="ECO:0000256" key="2">
    <source>
        <dbReference type="ARBA" id="ARBA00004496"/>
    </source>
</evidence>
<dbReference type="PANTHER" id="PTHR19237">
    <property type="entry name" value="NUCLEOBINDIN"/>
    <property type="match status" value="1"/>
</dbReference>
<evidence type="ECO:0000256" key="17">
    <source>
        <dbReference type="SAM" id="SignalP"/>
    </source>
</evidence>
<evidence type="ECO:0000259" key="18">
    <source>
        <dbReference type="PROSITE" id="PS50222"/>
    </source>
</evidence>
<keyword evidence="8" id="KW-0597">Phosphoprotein</keyword>
<dbReference type="PROSITE" id="PS00018">
    <property type="entry name" value="EF_HAND_1"/>
    <property type="match status" value="1"/>
</dbReference>
<evidence type="ECO:0000256" key="3">
    <source>
        <dbReference type="ARBA" id="ARBA00004555"/>
    </source>
</evidence>
<feature type="compositionally biased region" description="Low complexity" evidence="16">
    <location>
        <begin position="483"/>
        <end position="576"/>
    </location>
</feature>
<protein>
    <recommendedName>
        <fullName evidence="18">EF-hand domain-containing protein</fullName>
    </recommendedName>
</protein>
<dbReference type="InterPro" id="IPR002048">
    <property type="entry name" value="EF_hand_dom"/>
</dbReference>
<dbReference type="GO" id="GO:0070062">
    <property type="term" value="C:extracellular exosome"/>
    <property type="evidence" value="ECO:0007669"/>
    <property type="project" value="TreeGrafter"/>
</dbReference>
<keyword evidence="14" id="KW-0238">DNA-binding</keyword>
<evidence type="ECO:0000256" key="15">
    <source>
        <dbReference type="ARBA" id="ARBA00023136"/>
    </source>
</evidence>
<evidence type="ECO:0000256" key="6">
    <source>
        <dbReference type="ARBA" id="ARBA00022490"/>
    </source>
</evidence>